<dbReference type="FunFam" id="3.40.710.10:FF:000005">
    <property type="entry name" value="Glutaminase"/>
    <property type="match status" value="1"/>
</dbReference>
<dbReference type="Gene3D" id="3.40.710.10">
    <property type="entry name" value="DD-peptidase/beta-lactamase superfamily"/>
    <property type="match status" value="1"/>
</dbReference>
<reference evidence="8" key="1">
    <citation type="submission" date="2023-10" db="EMBL/GenBank/DDBJ databases">
        <authorList>
            <person name="Noh H."/>
        </authorList>
    </citation>
    <scope>NUCLEOTIDE SEQUENCE</scope>
    <source>
        <strain evidence="8">DUCC4014</strain>
    </source>
</reference>
<organism evidence="8 9">
    <name type="scientific">Vanrija pseudolonga</name>
    <dbReference type="NCBI Taxonomy" id="143232"/>
    <lineage>
        <taxon>Eukaryota</taxon>
        <taxon>Fungi</taxon>
        <taxon>Dikarya</taxon>
        <taxon>Basidiomycota</taxon>
        <taxon>Agaricomycotina</taxon>
        <taxon>Tremellomycetes</taxon>
        <taxon>Trichosporonales</taxon>
        <taxon>Trichosporonaceae</taxon>
        <taxon>Vanrija</taxon>
    </lineage>
</organism>
<evidence type="ECO:0000256" key="3">
    <source>
        <dbReference type="ARBA" id="ARBA00012918"/>
    </source>
</evidence>
<dbReference type="NCBIfam" id="TIGR03814">
    <property type="entry name" value="Gln_ase"/>
    <property type="match status" value="1"/>
</dbReference>
<dbReference type="GO" id="GO:0004359">
    <property type="term" value="F:glutaminase activity"/>
    <property type="evidence" value="ECO:0007669"/>
    <property type="project" value="UniProtKB-EC"/>
</dbReference>
<dbReference type="SUPFAM" id="SSF56601">
    <property type="entry name" value="beta-lactamase/transpeptidase-like"/>
    <property type="match status" value="1"/>
</dbReference>
<dbReference type="HAMAP" id="MF_00313">
    <property type="entry name" value="Glutaminase"/>
    <property type="match status" value="1"/>
</dbReference>
<feature type="region of interest" description="Disordered" evidence="6">
    <location>
        <begin position="440"/>
        <end position="470"/>
    </location>
</feature>
<comment type="subunit">
    <text evidence="2">Homotetramer.</text>
</comment>
<dbReference type="EMBL" id="CP086719">
    <property type="protein sequence ID" value="WOO84270.1"/>
    <property type="molecule type" value="Genomic_DNA"/>
</dbReference>
<keyword evidence="9" id="KW-1185">Reference proteome</keyword>
<comment type="similarity">
    <text evidence="1">Belongs to the glutaminase family.</text>
</comment>
<evidence type="ECO:0000313" key="9">
    <source>
        <dbReference type="Proteomes" id="UP000827549"/>
    </source>
</evidence>
<dbReference type="GO" id="GO:0006537">
    <property type="term" value="P:glutamate biosynthetic process"/>
    <property type="evidence" value="ECO:0007669"/>
    <property type="project" value="TreeGrafter"/>
</dbReference>
<feature type="compositionally biased region" description="Low complexity" evidence="6">
    <location>
        <begin position="449"/>
        <end position="463"/>
    </location>
</feature>
<proteinExistence type="inferred from homology"/>
<dbReference type="InterPro" id="IPR002645">
    <property type="entry name" value="STAS_dom"/>
</dbReference>
<feature type="compositionally biased region" description="Basic and acidic residues" evidence="6">
    <location>
        <begin position="490"/>
        <end position="499"/>
    </location>
</feature>
<gene>
    <name evidence="8" type="primary">glsA_2</name>
    <name evidence="8" type="ORF">LOC62_06G007790</name>
</gene>
<dbReference type="InterPro" id="IPR012338">
    <property type="entry name" value="Beta-lactam/transpept-like"/>
</dbReference>
<name>A0AAF1BNC3_9TREE</name>
<evidence type="ECO:0000256" key="1">
    <source>
        <dbReference type="ARBA" id="ARBA00011076"/>
    </source>
</evidence>
<dbReference type="PANTHER" id="PTHR12544:SF29">
    <property type="entry name" value="GLUTAMINASE"/>
    <property type="match status" value="1"/>
</dbReference>
<evidence type="ECO:0000256" key="5">
    <source>
        <dbReference type="ARBA" id="ARBA00049534"/>
    </source>
</evidence>
<dbReference type="CDD" id="cd07042">
    <property type="entry name" value="STAS_SulP_like_sulfate_transporter"/>
    <property type="match status" value="1"/>
</dbReference>
<keyword evidence="4" id="KW-0378">Hydrolase</keyword>
<dbReference type="SUPFAM" id="SSF52091">
    <property type="entry name" value="SpoIIaa-like"/>
    <property type="match status" value="1"/>
</dbReference>
<protein>
    <recommendedName>
        <fullName evidence="3">glutaminase</fullName>
        <ecNumber evidence="3">3.5.1.2</ecNumber>
    </recommendedName>
</protein>
<dbReference type="Pfam" id="PF04960">
    <property type="entry name" value="Glutaminase"/>
    <property type="match status" value="1"/>
</dbReference>
<dbReference type="RefSeq" id="XP_062630296.1">
    <property type="nucleotide sequence ID" value="XM_062774312.1"/>
</dbReference>
<dbReference type="InterPro" id="IPR036513">
    <property type="entry name" value="STAS_dom_sf"/>
</dbReference>
<dbReference type="InterPro" id="IPR015868">
    <property type="entry name" value="Glutaminase"/>
</dbReference>
<evidence type="ECO:0000313" key="8">
    <source>
        <dbReference type="EMBL" id="WOO84270.1"/>
    </source>
</evidence>
<sequence length="528" mass="57958">MKTPIPDYLQLVLNYCSQDNPGETAQYIPELADADPDRCALVLSTVDGEVYGVGDTDVEFSMQSISKAFVYALALEEHGIDYVVSRVGVEPSGEAFNELSLEHDTRRPLNPMINAGAITMHTMVGPPGISPEERFERILSGMSAFAGRDLSVDEAVYESEIETAYRNLAIANMLRNYRVIEDRPLDVVRGYVRQCAIKVTTRDLALMAATLANSGVQPITGEQVIGPDNVRQTLSVMMSCGMYDGAGDWMSTVGFPAKSGVGGGLIGALPGQVGIATFSPRLDKHGSSLRGVRMCKRLSDDMGLHIMSAPAPAHSVVRRYYLLRAPPSNAVQAIDIAERPTAGVLSLQGTIRFTSAERVLRVLTDRSDETSASKYTFVLDFRSVYHLDKVARRMLREAISRLRAQGFKVVIVDPSCLLEMVSVEDVVESRLLELEVGALSESRSRDGDATPNATTPTEETTPNGYPNGKTKVSRVVDAIEDDLSMFETWERVETPDSMRRLGPRPSFGQADAQSPQRSFKRWMNDEPY</sequence>
<evidence type="ECO:0000256" key="2">
    <source>
        <dbReference type="ARBA" id="ARBA00011881"/>
    </source>
</evidence>
<dbReference type="NCBIfam" id="NF002134">
    <property type="entry name" value="PRK00971.1-4"/>
    <property type="match status" value="1"/>
</dbReference>
<feature type="region of interest" description="Disordered" evidence="6">
    <location>
        <begin position="490"/>
        <end position="528"/>
    </location>
</feature>
<dbReference type="GO" id="GO:0006543">
    <property type="term" value="P:L-glutamine catabolic process"/>
    <property type="evidence" value="ECO:0007669"/>
    <property type="project" value="TreeGrafter"/>
</dbReference>
<dbReference type="Pfam" id="PF01740">
    <property type="entry name" value="STAS"/>
    <property type="match status" value="1"/>
</dbReference>
<dbReference type="GeneID" id="87810961"/>
<evidence type="ECO:0000256" key="4">
    <source>
        <dbReference type="ARBA" id="ARBA00022801"/>
    </source>
</evidence>
<comment type="catalytic activity">
    <reaction evidence="5">
        <text>L-glutamine + H2O = L-glutamate + NH4(+)</text>
        <dbReference type="Rhea" id="RHEA:15889"/>
        <dbReference type="ChEBI" id="CHEBI:15377"/>
        <dbReference type="ChEBI" id="CHEBI:28938"/>
        <dbReference type="ChEBI" id="CHEBI:29985"/>
        <dbReference type="ChEBI" id="CHEBI:58359"/>
        <dbReference type="EC" id="3.5.1.2"/>
    </reaction>
</comment>
<dbReference type="EC" id="3.5.1.2" evidence="3"/>
<accession>A0AAF1BNC3</accession>
<evidence type="ECO:0000256" key="6">
    <source>
        <dbReference type="SAM" id="MobiDB-lite"/>
    </source>
</evidence>
<dbReference type="Gene3D" id="3.30.750.24">
    <property type="entry name" value="STAS domain"/>
    <property type="match status" value="1"/>
</dbReference>
<dbReference type="PANTHER" id="PTHR12544">
    <property type="entry name" value="GLUTAMINASE"/>
    <property type="match status" value="1"/>
</dbReference>
<evidence type="ECO:0000259" key="7">
    <source>
        <dbReference type="Pfam" id="PF01740"/>
    </source>
</evidence>
<feature type="domain" description="STAS" evidence="7">
    <location>
        <begin position="334"/>
        <end position="416"/>
    </location>
</feature>
<dbReference type="Proteomes" id="UP000827549">
    <property type="component" value="Chromosome 6"/>
</dbReference>
<dbReference type="AlphaFoldDB" id="A0AAF1BNC3"/>